<dbReference type="PANTHER" id="PTHR48081:SF8">
    <property type="entry name" value="ALPHA_BETA HYDROLASE FOLD-3 DOMAIN-CONTAINING PROTEIN-RELATED"/>
    <property type="match status" value="1"/>
</dbReference>
<keyword evidence="2" id="KW-0378">Hydrolase</keyword>
<protein>
    <submittedName>
        <fullName evidence="4">Acetyl esterase</fullName>
    </submittedName>
</protein>
<dbReference type="RefSeq" id="WP_107936410.1">
    <property type="nucleotide sequence ID" value="NZ_CP085009.1"/>
</dbReference>
<organism evidence="4 5">
    <name type="scientific">Ureibacillus chungkukjangi</name>
    <dbReference type="NCBI Taxonomy" id="1202712"/>
    <lineage>
        <taxon>Bacteria</taxon>
        <taxon>Bacillati</taxon>
        <taxon>Bacillota</taxon>
        <taxon>Bacilli</taxon>
        <taxon>Bacillales</taxon>
        <taxon>Caryophanaceae</taxon>
        <taxon>Ureibacillus</taxon>
    </lineage>
</organism>
<dbReference type="Gene3D" id="3.40.50.1820">
    <property type="entry name" value="alpha/beta hydrolase"/>
    <property type="match status" value="1"/>
</dbReference>
<dbReference type="GO" id="GO:0016787">
    <property type="term" value="F:hydrolase activity"/>
    <property type="evidence" value="ECO:0007669"/>
    <property type="project" value="UniProtKB-KW"/>
</dbReference>
<accession>A0A318TLF3</accession>
<dbReference type="InterPro" id="IPR050300">
    <property type="entry name" value="GDXG_lipolytic_enzyme"/>
</dbReference>
<comment type="similarity">
    <text evidence="1">Belongs to the 'GDXG' lipolytic enzyme family.</text>
</comment>
<evidence type="ECO:0000256" key="2">
    <source>
        <dbReference type="ARBA" id="ARBA00022801"/>
    </source>
</evidence>
<proteinExistence type="inferred from homology"/>
<feature type="domain" description="Alpha/beta hydrolase fold-3" evidence="3">
    <location>
        <begin position="67"/>
        <end position="276"/>
    </location>
</feature>
<dbReference type="EMBL" id="QJTJ01000016">
    <property type="protein sequence ID" value="PYF05672.1"/>
    <property type="molecule type" value="Genomic_DNA"/>
</dbReference>
<name>A0A318TLF3_9BACL</name>
<dbReference type="Pfam" id="PF07859">
    <property type="entry name" value="Abhydrolase_3"/>
    <property type="match status" value="1"/>
</dbReference>
<gene>
    <name evidence="4" type="ORF">BJ095_11620</name>
</gene>
<dbReference type="Proteomes" id="UP000247416">
    <property type="component" value="Unassembled WGS sequence"/>
</dbReference>
<dbReference type="PANTHER" id="PTHR48081">
    <property type="entry name" value="AB HYDROLASE SUPERFAMILY PROTEIN C4A8.06C"/>
    <property type="match status" value="1"/>
</dbReference>
<dbReference type="InterPro" id="IPR013094">
    <property type="entry name" value="AB_hydrolase_3"/>
</dbReference>
<evidence type="ECO:0000313" key="5">
    <source>
        <dbReference type="Proteomes" id="UP000247416"/>
    </source>
</evidence>
<evidence type="ECO:0000259" key="3">
    <source>
        <dbReference type="Pfam" id="PF07859"/>
    </source>
</evidence>
<dbReference type="PROSITE" id="PS01173">
    <property type="entry name" value="LIPASE_GDXG_HIS"/>
    <property type="match status" value="1"/>
</dbReference>
<dbReference type="SUPFAM" id="SSF53474">
    <property type="entry name" value="alpha/beta-Hydrolases"/>
    <property type="match status" value="1"/>
</dbReference>
<dbReference type="InterPro" id="IPR002168">
    <property type="entry name" value="Lipase_GDXG_HIS_AS"/>
</dbReference>
<sequence>MPLHHYIEQFFQQNLEARSKGISLEIPPLEKRPKVLSVEDLTVDTHTHQIPIRIYTPDDKMDYYPLFVFFHGGGFIDGSIETHDVSCRLFCQLSGYKVISVDYRLSSEFPAPAAFQDCYTATKWVFDNASELGGRKEHVAIGGPSAGGNLATVVTLKSIATKDFTIMKQVLHYPILDIDITKNGSEYQSRALYNAKYGVDITKSQADLLHTEHENQPYKSPLFLDQPTLSQMPKTLLFTAEYDPLCDEGELYVEKLKEAGVDVKLVRFDGGIHGFMQNFPGSPDYMRGYDITSEFLIGE</sequence>
<comment type="caution">
    <text evidence="4">The sequence shown here is derived from an EMBL/GenBank/DDBJ whole genome shotgun (WGS) entry which is preliminary data.</text>
</comment>
<dbReference type="InterPro" id="IPR029058">
    <property type="entry name" value="AB_hydrolase_fold"/>
</dbReference>
<reference evidence="4 5" key="1">
    <citation type="submission" date="2018-06" db="EMBL/GenBank/DDBJ databases">
        <title>Genomic Encyclopedia of Archaeal and Bacterial Type Strains, Phase II (KMG-II): from individual species to whole genera.</title>
        <authorList>
            <person name="Goeker M."/>
        </authorList>
    </citation>
    <scope>NUCLEOTIDE SEQUENCE [LARGE SCALE GENOMIC DNA]</scope>
    <source>
        <strain evidence="4 5">KACC 16626</strain>
    </source>
</reference>
<dbReference type="OrthoDB" id="9815425at2"/>
<evidence type="ECO:0000313" key="4">
    <source>
        <dbReference type="EMBL" id="PYF05672.1"/>
    </source>
</evidence>
<evidence type="ECO:0000256" key="1">
    <source>
        <dbReference type="ARBA" id="ARBA00010515"/>
    </source>
</evidence>
<dbReference type="AlphaFoldDB" id="A0A318TLF3"/>
<keyword evidence="5" id="KW-1185">Reference proteome</keyword>